<dbReference type="FunFam" id="1.10.8.750:FF:000001">
    <property type="entry name" value="Putative phosphoribosylformylglycinamidine synthase"/>
    <property type="match status" value="1"/>
</dbReference>
<dbReference type="InterPro" id="IPR010918">
    <property type="entry name" value="PurM-like_C_dom"/>
</dbReference>
<dbReference type="InterPro" id="IPR036921">
    <property type="entry name" value="PurM-like_N_sf"/>
</dbReference>
<name>A0A267FYN9_9PLAT</name>
<dbReference type="InterPro" id="IPR036676">
    <property type="entry name" value="PurM-like_C_sf"/>
</dbReference>
<keyword evidence="8" id="KW-0067">ATP-binding</keyword>
<reference evidence="17 18" key="1">
    <citation type="submission" date="2017-06" db="EMBL/GenBank/DDBJ databases">
        <title>A platform for efficient transgenesis in Macrostomum lignano, a flatworm model organism for stem cell research.</title>
        <authorList>
            <person name="Berezikov E."/>
        </authorList>
    </citation>
    <scope>NUCLEOTIDE SEQUENCE [LARGE SCALE GENOMIC DNA]</scope>
    <source>
        <strain evidence="17">DV1</strain>
        <tissue evidence="17">Whole organism</tissue>
    </source>
</reference>
<comment type="caution">
    <text evidence="17">The sequence shown here is derived from an EMBL/GenBank/DDBJ whole genome shotgun (WGS) entry which is preliminary data.</text>
</comment>
<dbReference type="UniPathway" id="UPA00074">
    <property type="reaction ID" value="UER00128"/>
</dbReference>
<dbReference type="EMBL" id="NIVC01000660">
    <property type="protein sequence ID" value="PAA78925.1"/>
    <property type="molecule type" value="Genomic_DNA"/>
</dbReference>
<keyword evidence="5" id="KW-0479">Metal-binding</keyword>
<dbReference type="GO" id="GO:0046872">
    <property type="term" value="F:metal ion binding"/>
    <property type="evidence" value="ECO:0007669"/>
    <property type="project" value="UniProtKB-KW"/>
</dbReference>
<feature type="non-terminal residue" evidence="17">
    <location>
        <position position="1"/>
    </location>
</feature>
<dbReference type="Pfam" id="PF18076">
    <property type="entry name" value="FGAR-AT_N"/>
    <property type="match status" value="1"/>
</dbReference>
<dbReference type="Gene3D" id="3.40.50.880">
    <property type="match status" value="1"/>
</dbReference>
<evidence type="ECO:0000313" key="17">
    <source>
        <dbReference type="EMBL" id="PAA78925.1"/>
    </source>
</evidence>
<dbReference type="NCBIfam" id="NF003672">
    <property type="entry name" value="PRK05297.1"/>
    <property type="match status" value="1"/>
</dbReference>
<feature type="domain" description="Phosphoribosylformylglycinamidine synthase linker" evidence="14">
    <location>
        <begin position="195"/>
        <end position="244"/>
    </location>
</feature>
<proteinExistence type="inferred from homology"/>
<evidence type="ECO:0000256" key="7">
    <source>
        <dbReference type="ARBA" id="ARBA00022755"/>
    </source>
</evidence>
<feature type="domain" description="Phosphoribosylformylglycinamidine synthase N-terminal" evidence="15">
    <location>
        <begin position="35"/>
        <end position="164"/>
    </location>
</feature>
<dbReference type="STRING" id="282301.A0A267FYN9"/>
<dbReference type="InterPro" id="IPR036604">
    <property type="entry name" value="PurS-like_sf"/>
</dbReference>
<keyword evidence="6" id="KW-0547">Nucleotide-binding</keyword>
<evidence type="ECO:0000256" key="12">
    <source>
        <dbReference type="ARBA" id="ARBA00032632"/>
    </source>
</evidence>
<evidence type="ECO:0000256" key="9">
    <source>
        <dbReference type="ARBA" id="ARBA00022842"/>
    </source>
</evidence>
<feature type="domain" description="PurM-like C-terminal" evidence="13">
    <location>
        <begin position="939"/>
        <end position="1036"/>
    </location>
</feature>
<dbReference type="SUPFAM" id="SSF52317">
    <property type="entry name" value="Class I glutamine amidotransferase-like"/>
    <property type="match status" value="1"/>
</dbReference>
<dbReference type="OrthoDB" id="6666987at2759"/>
<keyword evidence="18" id="KW-1185">Reference proteome</keyword>
<dbReference type="GO" id="GO:0004642">
    <property type="term" value="F:phosphoribosylformylglycinamidine synthase activity"/>
    <property type="evidence" value="ECO:0007669"/>
    <property type="project" value="UniProtKB-EC"/>
</dbReference>
<evidence type="ECO:0000256" key="2">
    <source>
        <dbReference type="ARBA" id="ARBA00008608"/>
    </source>
</evidence>
<dbReference type="Pfam" id="PF13507">
    <property type="entry name" value="GATase_5"/>
    <property type="match status" value="1"/>
</dbReference>
<dbReference type="PANTHER" id="PTHR10099">
    <property type="entry name" value="PHOSPHORIBOSYLFORMYLGLYCINAMIDINE SYNTHASE"/>
    <property type="match status" value="1"/>
</dbReference>
<keyword evidence="4" id="KW-0436">Ligase</keyword>
<dbReference type="GO" id="GO:0005737">
    <property type="term" value="C:cytoplasm"/>
    <property type="evidence" value="ECO:0007669"/>
    <property type="project" value="TreeGrafter"/>
</dbReference>
<dbReference type="Pfam" id="PF18072">
    <property type="entry name" value="FGAR-AT_linker"/>
    <property type="match status" value="1"/>
</dbReference>
<dbReference type="GO" id="GO:0006189">
    <property type="term" value="P:'de novo' IMP biosynthetic process"/>
    <property type="evidence" value="ECO:0007669"/>
    <property type="project" value="UniProtKB-UniPathway"/>
</dbReference>
<accession>A0A267FYN9</accession>
<dbReference type="SUPFAM" id="SSF56042">
    <property type="entry name" value="PurM C-terminal domain-like"/>
    <property type="match status" value="2"/>
</dbReference>
<evidence type="ECO:0000256" key="8">
    <source>
        <dbReference type="ARBA" id="ARBA00022840"/>
    </source>
</evidence>
<dbReference type="CDD" id="cd02204">
    <property type="entry name" value="PurL_repeat2"/>
    <property type="match status" value="1"/>
</dbReference>
<dbReference type="InterPro" id="IPR040707">
    <property type="entry name" value="FGAR-AT_N"/>
</dbReference>
<dbReference type="Proteomes" id="UP000215902">
    <property type="component" value="Unassembled WGS sequence"/>
</dbReference>
<feature type="domain" description="PurM-like C-terminal" evidence="13">
    <location>
        <begin position="457"/>
        <end position="617"/>
    </location>
</feature>
<dbReference type="SUPFAM" id="SSF55326">
    <property type="entry name" value="PurM N-terminal domain-like"/>
    <property type="match status" value="2"/>
</dbReference>
<feature type="domain" description="FGAR-AT PurM N-terminal-like" evidence="16">
    <location>
        <begin position="706"/>
        <end position="865"/>
    </location>
</feature>
<dbReference type="PROSITE" id="PS51273">
    <property type="entry name" value="GATASE_TYPE_1"/>
    <property type="match status" value="1"/>
</dbReference>
<dbReference type="InterPro" id="IPR041609">
    <property type="entry name" value="PurL_linker"/>
</dbReference>
<dbReference type="Pfam" id="PF22689">
    <property type="entry name" value="FGAR-AT_PurM_N-like"/>
    <property type="match status" value="1"/>
</dbReference>
<evidence type="ECO:0000256" key="3">
    <source>
        <dbReference type="ARBA" id="ARBA00012747"/>
    </source>
</evidence>
<protein>
    <recommendedName>
        <fullName evidence="3">phosphoribosylformylglycinamidine synthase</fullName>
        <ecNumber evidence="3">6.3.5.3</ecNumber>
    </recommendedName>
    <alternativeName>
        <fullName evidence="12">Formylglycinamide ribonucleotide amidotransferase</fullName>
    </alternativeName>
    <alternativeName>
        <fullName evidence="11">Formylglycinamide ribotide amidotransferase</fullName>
    </alternativeName>
</protein>
<dbReference type="SUPFAM" id="SSF82697">
    <property type="entry name" value="PurS-like"/>
    <property type="match status" value="1"/>
</dbReference>
<evidence type="ECO:0000256" key="11">
    <source>
        <dbReference type="ARBA" id="ARBA00029823"/>
    </source>
</evidence>
<dbReference type="GO" id="GO:0005524">
    <property type="term" value="F:ATP binding"/>
    <property type="evidence" value="ECO:0007669"/>
    <property type="project" value="UniProtKB-KW"/>
</dbReference>
<dbReference type="InterPro" id="IPR029062">
    <property type="entry name" value="Class_I_gatase-like"/>
</dbReference>
<evidence type="ECO:0000259" key="15">
    <source>
        <dbReference type="Pfam" id="PF18076"/>
    </source>
</evidence>
<dbReference type="Pfam" id="PF02769">
    <property type="entry name" value="AIRS_C"/>
    <property type="match status" value="2"/>
</dbReference>
<evidence type="ECO:0000256" key="10">
    <source>
        <dbReference type="ARBA" id="ARBA00022962"/>
    </source>
</evidence>
<dbReference type="PANTHER" id="PTHR10099:SF1">
    <property type="entry name" value="PHOSPHORIBOSYLFORMYLGLYCINAMIDINE SYNTHASE"/>
    <property type="match status" value="1"/>
</dbReference>
<dbReference type="SMART" id="SM01211">
    <property type="entry name" value="GATase_5"/>
    <property type="match status" value="1"/>
</dbReference>
<evidence type="ECO:0000256" key="1">
    <source>
        <dbReference type="ARBA" id="ARBA00004920"/>
    </source>
</evidence>
<dbReference type="InterPro" id="IPR055181">
    <property type="entry name" value="FGAR-AT_PurM_N-like"/>
</dbReference>
<comment type="pathway">
    <text evidence="1">Purine metabolism; IMP biosynthesis via de novo pathway; 5-amino-1-(5-phospho-D-ribosyl)imidazole from N(2)-formyl-N(1)-(5-phospho-D-ribosyl)glycinamide: step 1/2.</text>
</comment>
<dbReference type="InterPro" id="IPR010073">
    <property type="entry name" value="PurL_large"/>
</dbReference>
<keyword evidence="10" id="KW-0315">Glutamine amidotransferase</keyword>
<evidence type="ECO:0000259" key="13">
    <source>
        <dbReference type="Pfam" id="PF02769"/>
    </source>
</evidence>
<evidence type="ECO:0000256" key="6">
    <source>
        <dbReference type="ARBA" id="ARBA00022741"/>
    </source>
</evidence>
<evidence type="ECO:0000313" key="18">
    <source>
        <dbReference type="Proteomes" id="UP000215902"/>
    </source>
</evidence>
<evidence type="ECO:0000259" key="14">
    <source>
        <dbReference type="Pfam" id="PF18072"/>
    </source>
</evidence>
<keyword evidence="7" id="KW-0658">Purine biosynthesis</keyword>
<evidence type="ECO:0000256" key="5">
    <source>
        <dbReference type="ARBA" id="ARBA00022723"/>
    </source>
</evidence>
<sequence>YRLYLSDCHTAEQLSNLLASCRDACPPVESVATERCFYVQCSQQLSPEQQCQLHYLLGTDKTSSQLSASSESSSVEAAFHGAYRAEVGPRLSVTTAFSTNCVAICSGIGLAPPVQRVESSIVYRFVYNRLLSNWPDSVVHRRLTEFVHSDKLCDRMTQSVYPAPLTADSYRSELLRCPPQPVFEVDVCGRGREALAEVNATMGLSMDDWDLDYYTKLFAETIGRNPTSVECFDLAQSNSEHCRHWFFKGRLLNASTREPLLGNKYPHLMALVSSTLAESASNSVLAMCDNSSAIRGLRVPVLCPVDPARGSELRLLPDPQLRHVILTAETHNFPTAVAPFEGAATGAGGRIRDVHATGRGGYTIAGTAGYCVGDLDERFAVEGYAAGMARPRRVLLEASDGASDYGNKFGEPLIAGFCRAFGDVFQGGERREWVKPVMFSGGIGALDDGLVAKRPAKPGDLVVKLGGPAYRIGVGGGAASSVGVQGEGGAAADELNFNAVQRGDAQMGGKLNRLVRACAELGANCNPIQSVHDQGAGGNANVLKEICEPLGADIYADKFQLGDPTLSALELWGAEYQESDACLVPPDLMERLRRIGARERCPAIDVGVVRDTGVVTLYSFGRGDSVVSDGGDGAKRARVRDPEATPVCLPLDAVLSGVPQKEFLLDCSNLKPYRLTDEQPPSPLECSQSYLLASLLSVLSCPDVGSKRFLTNKVDRSVTGLVAQQQCVGPLHTPLADVAVVALSYFDRVGGTTAIGEQPIKGLLDPSRAGRMAVCEALTNLAMARVTSLADVKCSTNWMWPGKRGADGGQLVATALATVDFMKQLGVAIDGGKDSLSMAASVTNQTTGKTQVIRSPGQLVVSVYAVCPDITLTLQPVLQPHAGPLIHVPLGDLPDACRLGGSAFARCSSGGGDIFGRDCPNPDALRLAAGFAAVQSLLSATSPKLLTAGHDISDGGLAVAAIEMALAAGGRCGLELRVPDSVACPTAWLMSEEPGWLLQAASNEAANQVLDRLNSAGLSTGVRIVGLATVAGELRIVAGDRVLLDKVSLADLREAWERPSHQLELAQCQPDCARSELRYLREAGGANQYVATATEPCLLPSVDRLLAMERRFTVAIIREEGSNGDREMAAAFYAAGFRVLDVTTGDLAADGDGEDGVSLADCRGVAFVGGFSYADVLGSAKGWAAQVQFHPSVRRELDALRRRGNSFSLGVCNGCQLMARIGWLDGDSDSGSSDSSAPVTLEPNLSGRFESRYPTVRVLPTSCPLLRGMSDSRLGVWSAHGEGRFSVASADSLLAAGRVPLVYVDQAGEATESYPCNPNGSPKGLAAVCSPCGRHLAMMPHPERSFLTWQCPAGQQASTNSSDDNKLASPWFKMFVNAYEFCCETE</sequence>
<organism evidence="17 18">
    <name type="scientific">Macrostomum lignano</name>
    <dbReference type="NCBI Taxonomy" id="282301"/>
    <lineage>
        <taxon>Eukaryota</taxon>
        <taxon>Metazoa</taxon>
        <taxon>Spiralia</taxon>
        <taxon>Lophotrochozoa</taxon>
        <taxon>Platyhelminthes</taxon>
        <taxon>Rhabditophora</taxon>
        <taxon>Macrostomorpha</taxon>
        <taxon>Macrostomida</taxon>
        <taxon>Macrostomidae</taxon>
        <taxon>Macrostomum</taxon>
    </lineage>
</organism>
<dbReference type="Gene3D" id="3.30.1330.10">
    <property type="entry name" value="PurM-like, N-terminal domain"/>
    <property type="match status" value="2"/>
</dbReference>
<dbReference type="Gene3D" id="1.10.8.750">
    <property type="entry name" value="Phosphoribosylformylglycinamidine synthase, linker domain"/>
    <property type="match status" value="1"/>
</dbReference>
<dbReference type="CDD" id="cd02203">
    <property type="entry name" value="PurL_repeat1"/>
    <property type="match status" value="1"/>
</dbReference>
<gene>
    <name evidence="17" type="ORF">BOX15_Mlig014508g4</name>
</gene>
<keyword evidence="9" id="KW-0460">Magnesium</keyword>
<dbReference type="CDD" id="cd01740">
    <property type="entry name" value="GATase1_FGAR_AT"/>
    <property type="match status" value="1"/>
</dbReference>
<dbReference type="Gene3D" id="3.90.650.10">
    <property type="entry name" value="PurM-like C-terminal domain"/>
    <property type="match status" value="2"/>
</dbReference>
<dbReference type="EC" id="6.3.5.3" evidence="3"/>
<evidence type="ECO:0000256" key="4">
    <source>
        <dbReference type="ARBA" id="ARBA00022598"/>
    </source>
</evidence>
<comment type="similarity">
    <text evidence="2">In the N-terminal section; belongs to the FGAMS family.</text>
</comment>
<dbReference type="NCBIfam" id="TIGR01735">
    <property type="entry name" value="FGAM_synt"/>
    <property type="match status" value="1"/>
</dbReference>
<evidence type="ECO:0000259" key="16">
    <source>
        <dbReference type="Pfam" id="PF22689"/>
    </source>
</evidence>